<keyword evidence="2" id="KW-1185">Reference proteome</keyword>
<reference evidence="1" key="1">
    <citation type="journal article" date="2021" name="bioRxiv">
        <title>Whole Genome Assembly and Annotation of Northern Wild Rice, Zizania palustris L., Supports a Whole Genome Duplication in the Zizania Genus.</title>
        <authorList>
            <person name="Haas M."/>
            <person name="Kono T."/>
            <person name="Macchietto M."/>
            <person name="Millas R."/>
            <person name="McGilp L."/>
            <person name="Shao M."/>
            <person name="Duquette J."/>
            <person name="Hirsch C.N."/>
            <person name="Kimball J."/>
        </authorList>
    </citation>
    <scope>NUCLEOTIDE SEQUENCE</scope>
    <source>
        <tissue evidence="1">Fresh leaf tissue</tissue>
    </source>
</reference>
<accession>A0A8J6BYS8</accession>
<evidence type="ECO:0000313" key="2">
    <source>
        <dbReference type="Proteomes" id="UP000729402"/>
    </source>
</evidence>
<protein>
    <submittedName>
        <fullName evidence="1">Uncharacterized protein</fullName>
    </submittedName>
</protein>
<gene>
    <name evidence="1" type="ORF">GUJ93_ZPchr0012g18867</name>
</gene>
<evidence type="ECO:0000313" key="1">
    <source>
        <dbReference type="EMBL" id="KAG8094633.1"/>
    </source>
</evidence>
<reference evidence="1" key="2">
    <citation type="submission" date="2021-02" db="EMBL/GenBank/DDBJ databases">
        <authorList>
            <person name="Kimball J.A."/>
            <person name="Haas M.W."/>
            <person name="Macchietto M."/>
            <person name="Kono T."/>
            <person name="Duquette J."/>
            <person name="Shao M."/>
        </authorList>
    </citation>
    <scope>NUCLEOTIDE SEQUENCE</scope>
    <source>
        <tissue evidence="1">Fresh leaf tissue</tissue>
    </source>
</reference>
<sequence>MLCELYNLQHNPFSNVYEIHCFSDSPLLYLYLSEFCHAKDFCTELIYLMVIFYIVECGKGWYHINFNKRLISLKHHLGCHTLRNDQHYILGYFQLLYSDTS</sequence>
<comment type="caution">
    <text evidence="1">The sequence shown here is derived from an EMBL/GenBank/DDBJ whole genome shotgun (WGS) entry which is preliminary data.</text>
</comment>
<organism evidence="1 2">
    <name type="scientific">Zizania palustris</name>
    <name type="common">Northern wild rice</name>
    <dbReference type="NCBI Taxonomy" id="103762"/>
    <lineage>
        <taxon>Eukaryota</taxon>
        <taxon>Viridiplantae</taxon>
        <taxon>Streptophyta</taxon>
        <taxon>Embryophyta</taxon>
        <taxon>Tracheophyta</taxon>
        <taxon>Spermatophyta</taxon>
        <taxon>Magnoliopsida</taxon>
        <taxon>Liliopsida</taxon>
        <taxon>Poales</taxon>
        <taxon>Poaceae</taxon>
        <taxon>BOP clade</taxon>
        <taxon>Oryzoideae</taxon>
        <taxon>Oryzeae</taxon>
        <taxon>Zizaniinae</taxon>
        <taxon>Zizania</taxon>
    </lineage>
</organism>
<dbReference type="EMBL" id="JAAALK010000080">
    <property type="protein sequence ID" value="KAG8094633.1"/>
    <property type="molecule type" value="Genomic_DNA"/>
</dbReference>
<dbReference type="AlphaFoldDB" id="A0A8J6BYS8"/>
<dbReference type="Proteomes" id="UP000729402">
    <property type="component" value="Unassembled WGS sequence"/>
</dbReference>
<name>A0A8J6BYS8_ZIZPA</name>
<proteinExistence type="predicted"/>